<evidence type="ECO:0000256" key="2">
    <source>
        <dbReference type="ARBA" id="ARBA00022889"/>
    </source>
</evidence>
<keyword evidence="4" id="KW-0812">Transmembrane</keyword>
<name>A0A7K0BXP0_9ACTN</name>
<feature type="signal peptide" evidence="5">
    <location>
        <begin position="1"/>
        <end position="27"/>
    </location>
</feature>
<evidence type="ECO:0000313" key="8">
    <source>
        <dbReference type="Proteomes" id="UP000487268"/>
    </source>
</evidence>
<keyword evidence="5" id="KW-0732">Signal</keyword>
<protein>
    <recommendedName>
        <fullName evidence="6">Chaplin domain-containing protein</fullName>
    </recommendedName>
</protein>
<keyword evidence="4" id="KW-1133">Transmembrane helix</keyword>
<dbReference type="GO" id="GO:0007155">
    <property type="term" value="P:cell adhesion"/>
    <property type="evidence" value="ECO:0007669"/>
    <property type="project" value="UniProtKB-KW"/>
</dbReference>
<keyword evidence="8" id="KW-1185">Reference proteome</keyword>
<keyword evidence="4" id="KW-0472">Membrane</keyword>
<keyword evidence="1" id="KW-0964">Secreted</keyword>
<evidence type="ECO:0000256" key="4">
    <source>
        <dbReference type="SAM" id="Phobius"/>
    </source>
</evidence>
<evidence type="ECO:0000259" key="6">
    <source>
        <dbReference type="PROSITE" id="PS51884"/>
    </source>
</evidence>
<dbReference type="Proteomes" id="UP000487268">
    <property type="component" value="Unassembled WGS sequence"/>
</dbReference>
<dbReference type="Pfam" id="PF03777">
    <property type="entry name" value="ChpA-C"/>
    <property type="match status" value="1"/>
</dbReference>
<sequence length="92" mass="8898">MLKKLAVTGGLGLAVAASALTATPASADIDTTGHGSLLGGNQLILPISVPVNACGNAVAVLGLAKSGGCKGSSAVVSNDFSTHGGYHKHGHH</sequence>
<dbReference type="InterPro" id="IPR005528">
    <property type="entry name" value="ChpA-H"/>
</dbReference>
<feature type="chain" id="PRO_5029600950" description="Chaplin domain-containing protein" evidence="5">
    <location>
        <begin position="28"/>
        <end position="92"/>
    </location>
</feature>
<keyword evidence="2" id="KW-0130">Cell adhesion</keyword>
<keyword evidence="1" id="KW-0134">Cell wall</keyword>
<proteinExistence type="predicted"/>
<feature type="transmembrane region" description="Helical" evidence="4">
    <location>
        <begin position="43"/>
        <end position="64"/>
    </location>
</feature>
<evidence type="ECO:0000313" key="7">
    <source>
        <dbReference type="EMBL" id="MQY05951.1"/>
    </source>
</evidence>
<evidence type="ECO:0000256" key="1">
    <source>
        <dbReference type="ARBA" id="ARBA00022512"/>
    </source>
</evidence>
<dbReference type="RefSeq" id="WP_328594459.1">
    <property type="nucleotide sequence ID" value="NZ_WEGH01000002.1"/>
</dbReference>
<accession>A0A7K0BXP0</accession>
<dbReference type="AlphaFoldDB" id="A0A7K0BXP0"/>
<evidence type="ECO:0000256" key="5">
    <source>
        <dbReference type="SAM" id="SignalP"/>
    </source>
</evidence>
<organism evidence="7 8">
    <name type="scientific">Actinomadura macrotermitis</name>
    <dbReference type="NCBI Taxonomy" id="2585200"/>
    <lineage>
        <taxon>Bacteria</taxon>
        <taxon>Bacillati</taxon>
        <taxon>Actinomycetota</taxon>
        <taxon>Actinomycetes</taxon>
        <taxon>Streptosporangiales</taxon>
        <taxon>Thermomonosporaceae</taxon>
        <taxon>Actinomadura</taxon>
    </lineage>
</organism>
<feature type="domain" description="Chaplin" evidence="6">
    <location>
        <begin position="34"/>
        <end position="74"/>
    </location>
</feature>
<reference evidence="7 8" key="1">
    <citation type="submission" date="2019-10" db="EMBL/GenBank/DDBJ databases">
        <title>Actinomadura rubteroloni sp. nov. and Actinomadura macrotermitis sp. nov., isolated from the gut of fungus growing-termite Macrotermes natalensis.</title>
        <authorList>
            <person name="Benndorf R."/>
            <person name="Martin K."/>
            <person name="Kuefner M."/>
            <person name="De Beer W."/>
            <person name="Kaster A.-K."/>
            <person name="Vollmers J."/>
            <person name="Poulsen M."/>
            <person name="Beemelmanns C."/>
        </authorList>
    </citation>
    <scope>NUCLEOTIDE SEQUENCE [LARGE SCALE GENOMIC DNA]</scope>
    <source>
        <strain evidence="7 8">RB68</strain>
    </source>
</reference>
<dbReference type="PROSITE" id="PS51884">
    <property type="entry name" value="CHAPLIN"/>
    <property type="match status" value="1"/>
</dbReference>
<comment type="caution">
    <text evidence="7">The sequence shown here is derived from an EMBL/GenBank/DDBJ whole genome shotgun (WGS) entry which is preliminary data.</text>
</comment>
<keyword evidence="3" id="KW-0034">Amyloid</keyword>
<evidence type="ECO:0000256" key="3">
    <source>
        <dbReference type="ARBA" id="ARBA00023087"/>
    </source>
</evidence>
<dbReference type="EMBL" id="WEGH01000002">
    <property type="protein sequence ID" value="MQY05951.1"/>
    <property type="molecule type" value="Genomic_DNA"/>
</dbReference>
<gene>
    <name evidence="7" type="ORF">ACRB68_40310</name>
</gene>